<sequence>MARKSWCESNDPNFTAKAADVVGLYVAPPAKAIVLCVDEKPSIQALERAQGYLKLPNGRALTGQSHDYKRHGTTTLFAALEVATGKIIATHSKRRRRVEFLDFMNSVTAAFPNRKLHVILDNLNTHKKNEDWLKAHPKRAISFHADKCVMAQSGRSMVFHLAGAVAQRHLLHEPQAASGTHRCLRQRIQRQSRALRLDQEKGPSTPFQRPPYHSALIPGTRPGKKRARAASGAREGSRHEEPGEGGADEAVAFIAEQVAVLRKLAERHRLDVLHYLLGMTQLEADEHLRLRTKRKLS</sequence>
<organism evidence="3 4">
    <name type="scientific">Bradyrhizobium diazoefficiens</name>
    <dbReference type="NCBI Taxonomy" id="1355477"/>
    <lineage>
        <taxon>Bacteria</taxon>
        <taxon>Pseudomonadati</taxon>
        <taxon>Pseudomonadota</taxon>
        <taxon>Alphaproteobacteria</taxon>
        <taxon>Hyphomicrobiales</taxon>
        <taxon>Nitrobacteraceae</taxon>
        <taxon>Bradyrhizobium</taxon>
    </lineage>
</organism>
<dbReference type="InterPro" id="IPR052702">
    <property type="entry name" value="MscS-like_channel"/>
</dbReference>
<dbReference type="NCBIfam" id="NF033545">
    <property type="entry name" value="transpos_IS630"/>
    <property type="match status" value="1"/>
</dbReference>
<evidence type="ECO:0000313" key="4">
    <source>
        <dbReference type="Proteomes" id="UP000063308"/>
    </source>
</evidence>
<proteinExistence type="predicted"/>
<dbReference type="PANTHER" id="PTHR30347">
    <property type="entry name" value="POTASSIUM CHANNEL RELATED"/>
    <property type="match status" value="1"/>
</dbReference>
<dbReference type="InterPro" id="IPR038717">
    <property type="entry name" value="Tc1-like_DDE_dom"/>
</dbReference>
<dbReference type="InterPro" id="IPR047655">
    <property type="entry name" value="Transpos_IS630-like"/>
</dbReference>
<protein>
    <submittedName>
        <fullName evidence="3">Putative transposase</fullName>
    </submittedName>
</protein>
<reference evidence="3 4" key="1">
    <citation type="submission" date="2014-11" db="EMBL/GenBank/DDBJ databases">
        <title>Symbiosis island explosion on the genome of extra-slow-growing strains of soybean bradyrhizobia with massive insertion sequences.</title>
        <authorList>
            <person name="Iida T."/>
            <person name="Minamisawa K."/>
        </authorList>
    </citation>
    <scope>NUCLEOTIDE SEQUENCE [LARGE SCALE GENOMIC DNA]</scope>
    <source>
        <strain evidence="3 4">NK6</strain>
    </source>
</reference>
<dbReference type="Proteomes" id="UP000063308">
    <property type="component" value="Chromosome"/>
</dbReference>
<dbReference type="Pfam" id="PF13358">
    <property type="entry name" value="DDE_3"/>
    <property type="match status" value="1"/>
</dbReference>
<evidence type="ECO:0000313" key="3">
    <source>
        <dbReference type="EMBL" id="BAR62986.1"/>
    </source>
</evidence>
<evidence type="ECO:0000259" key="2">
    <source>
        <dbReference type="Pfam" id="PF13358"/>
    </source>
</evidence>
<name>A0A0E4BY12_9BRAD</name>
<accession>A0A0E4BY12</accession>
<feature type="region of interest" description="Disordered" evidence="1">
    <location>
        <begin position="194"/>
        <end position="245"/>
    </location>
</feature>
<dbReference type="EMBL" id="AP014685">
    <property type="protein sequence ID" value="BAR62986.1"/>
    <property type="molecule type" value="Genomic_DNA"/>
</dbReference>
<gene>
    <name evidence="3" type="ORF">NK6_9852</name>
</gene>
<feature type="domain" description="Tc1-like transposase DDE" evidence="2">
    <location>
        <begin position="34"/>
        <end position="132"/>
    </location>
</feature>
<dbReference type="AlphaFoldDB" id="A0A0E4BY12"/>
<evidence type="ECO:0000256" key="1">
    <source>
        <dbReference type="SAM" id="MobiDB-lite"/>
    </source>
</evidence>
<dbReference type="PANTHER" id="PTHR30347:SF1">
    <property type="entry name" value="MECHANOSENSITIVE CHANNEL MSCK"/>
    <property type="match status" value="1"/>
</dbReference>